<dbReference type="SMART" id="SM00220">
    <property type="entry name" value="S_TKc"/>
    <property type="match status" value="1"/>
</dbReference>
<evidence type="ECO:0000256" key="3">
    <source>
        <dbReference type="ARBA" id="ARBA00022777"/>
    </source>
</evidence>
<dbReference type="Gene3D" id="3.30.200.20">
    <property type="entry name" value="Phosphorylase Kinase, domain 1"/>
    <property type="match status" value="1"/>
</dbReference>
<evidence type="ECO:0000256" key="2">
    <source>
        <dbReference type="ARBA" id="ARBA00022741"/>
    </source>
</evidence>
<keyword evidence="1" id="KW-0808">Transferase</keyword>
<keyword evidence="13" id="KW-1185">Reference proteome</keyword>
<dbReference type="InterPro" id="IPR000719">
    <property type="entry name" value="Prot_kinase_dom"/>
</dbReference>
<proteinExistence type="inferred from homology"/>
<sequence>MPPKLKPLPHKPNILPPPMSNDDDIRLGNIRVDQNGVVFTGGGDLHVLRQDLSLDSLKEVQCLGKGTQGNVSKYINTKDNAVYAVKRLYIPSTSDRTNKQTVAGELRNIICKEANAYTVELYNAFYREGTLWLVMEYMDWGNLEELINISPVIPEAASAYIASQILHALKILHTKSNHHTEGDQKSRRQIHRDIKPANVMLSFDGTVKLTDFGIATSAETIGVNSFIGTATYMSPERIQGRTYSTPSDIWSVGVLIAQLLLGRFPFPSAEKGFMALLREVTECESLPIMSESSCSQAAEDFINHCLRQKPEERSTAAELLEHEWIVHNASKGKAILTELLNELGERLPPNSPSPCR</sequence>
<dbReference type="GO" id="GO:0004708">
    <property type="term" value="F:MAP kinase kinase activity"/>
    <property type="evidence" value="ECO:0007669"/>
    <property type="project" value="UniProtKB-EC"/>
</dbReference>
<dbReference type="CDD" id="cd06623">
    <property type="entry name" value="PKc_MAPKK_plant_like"/>
    <property type="match status" value="1"/>
</dbReference>
<evidence type="ECO:0000256" key="6">
    <source>
        <dbReference type="ARBA" id="ARBA00038999"/>
    </source>
</evidence>
<evidence type="ECO:0000256" key="7">
    <source>
        <dbReference type="ARBA" id="ARBA00049014"/>
    </source>
</evidence>
<dbReference type="PANTHER" id="PTHR48013:SF9">
    <property type="entry name" value="DUAL SPECIFICITY MITOGEN-ACTIVATED PROTEIN KINASE KINASE 5"/>
    <property type="match status" value="1"/>
</dbReference>
<keyword evidence="4" id="KW-0067">ATP-binding</keyword>
<protein>
    <recommendedName>
        <fullName evidence="6">mitogen-activated protein kinase kinase</fullName>
        <ecNumber evidence="6">2.7.12.2</ecNumber>
    </recommendedName>
</protein>
<dbReference type="STRING" id="67003.A0A1X0PAW2"/>
<accession>A0A1X0PAW2</accession>
<evidence type="ECO:0000256" key="5">
    <source>
        <dbReference type="ARBA" id="ARBA00038035"/>
    </source>
</evidence>
<dbReference type="Gene3D" id="1.10.510.10">
    <property type="entry name" value="Transferase(Phosphotransferase) domain 1"/>
    <property type="match status" value="1"/>
</dbReference>
<comment type="caution">
    <text evidence="12">The sequence shown here is derived from an EMBL/GenBank/DDBJ whole genome shotgun (WGS) entry which is preliminary data.</text>
</comment>
<evidence type="ECO:0000313" key="13">
    <source>
        <dbReference type="Proteomes" id="UP000192257"/>
    </source>
</evidence>
<keyword evidence="3" id="KW-0418">Kinase</keyword>
<name>A0A1X0PAW2_9TRYP</name>
<dbReference type="AlphaFoldDB" id="A0A1X0PAW2"/>
<feature type="region of interest" description="Disordered" evidence="10">
    <location>
        <begin position="1"/>
        <end position="20"/>
    </location>
</feature>
<dbReference type="Pfam" id="PF00069">
    <property type="entry name" value="Pkinase"/>
    <property type="match status" value="1"/>
</dbReference>
<dbReference type="EC" id="2.7.12.2" evidence="6"/>
<evidence type="ECO:0000256" key="10">
    <source>
        <dbReference type="SAM" id="MobiDB-lite"/>
    </source>
</evidence>
<evidence type="ECO:0000313" key="12">
    <source>
        <dbReference type="EMBL" id="ORC93590.1"/>
    </source>
</evidence>
<comment type="similarity">
    <text evidence="5">Belongs to the protein kinase superfamily. STE Ser/Thr protein kinase family. MAP kinase kinase subfamily.</text>
</comment>
<dbReference type="SUPFAM" id="SSF56112">
    <property type="entry name" value="Protein kinase-like (PK-like)"/>
    <property type="match status" value="1"/>
</dbReference>
<feature type="domain" description="Protein kinase" evidence="11">
    <location>
        <begin position="57"/>
        <end position="325"/>
    </location>
</feature>
<dbReference type="EMBL" id="NBCO01000001">
    <property type="protein sequence ID" value="ORC93590.1"/>
    <property type="molecule type" value="Genomic_DNA"/>
</dbReference>
<organism evidence="12 13">
    <name type="scientific">Trypanosoma theileri</name>
    <dbReference type="NCBI Taxonomy" id="67003"/>
    <lineage>
        <taxon>Eukaryota</taxon>
        <taxon>Discoba</taxon>
        <taxon>Euglenozoa</taxon>
        <taxon>Kinetoplastea</taxon>
        <taxon>Metakinetoplastina</taxon>
        <taxon>Trypanosomatida</taxon>
        <taxon>Trypanosomatidae</taxon>
        <taxon>Trypanosoma</taxon>
    </lineage>
</organism>
<dbReference type="PROSITE" id="PS50011">
    <property type="entry name" value="PROTEIN_KINASE_DOM"/>
    <property type="match status" value="1"/>
</dbReference>
<comment type="catalytic activity">
    <reaction evidence="9">
        <text>L-tyrosyl-[protein] + ATP = O-phospho-L-tyrosyl-[protein] + ADP + H(+)</text>
        <dbReference type="Rhea" id="RHEA:10596"/>
        <dbReference type="Rhea" id="RHEA-COMP:10136"/>
        <dbReference type="Rhea" id="RHEA-COMP:20101"/>
        <dbReference type="ChEBI" id="CHEBI:15378"/>
        <dbReference type="ChEBI" id="CHEBI:30616"/>
        <dbReference type="ChEBI" id="CHEBI:46858"/>
        <dbReference type="ChEBI" id="CHEBI:61978"/>
        <dbReference type="ChEBI" id="CHEBI:456216"/>
        <dbReference type="EC" id="2.7.12.2"/>
    </reaction>
</comment>
<dbReference type="InterPro" id="IPR011009">
    <property type="entry name" value="Kinase-like_dom_sf"/>
</dbReference>
<comment type="catalytic activity">
    <reaction evidence="8">
        <text>L-threonyl-[protein] + ATP = O-phospho-L-threonyl-[protein] + ADP + H(+)</text>
        <dbReference type="Rhea" id="RHEA:46608"/>
        <dbReference type="Rhea" id="RHEA-COMP:11060"/>
        <dbReference type="Rhea" id="RHEA-COMP:11605"/>
        <dbReference type="ChEBI" id="CHEBI:15378"/>
        <dbReference type="ChEBI" id="CHEBI:30013"/>
        <dbReference type="ChEBI" id="CHEBI:30616"/>
        <dbReference type="ChEBI" id="CHEBI:61977"/>
        <dbReference type="ChEBI" id="CHEBI:456216"/>
        <dbReference type="EC" id="2.7.12.2"/>
    </reaction>
</comment>
<gene>
    <name evidence="12" type="ORF">TM35_000014670</name>
</gene>
<evidence type="ECO:0000256" key="1">
    <source>
        <dbReference type="ARBA" id="ARBA00022679"/>
    </source>
</evidence>
<dbReference type="GeneID" id="39980928"/>
<comment type="catalytic activity">
    <reaction evidence="7">
        <text>L-seryl-[protein] + ATP = O-phospho-L-seryl-[protein] + ADP + H(+)</text>
        <dbReference type="Rhea" id="RHEA:17989"/>
        <dbReference type="Rhea" id="RHEA-COMP:9863"/>
        <dbReference type="Rhea" id="RHEA-COMP:11604"/>
        <dbReference type="ChEBI" id="CHEBI:15378"/>
        <dbReference type="ChEBI" id="CHEBI:29999"/>
        <dbReference type="ChEBI" id="CHEBI:30616"/>
        <dbReference type="ChEBI" id="CHEBI:83421"/>
        <dbReference type="ChEBI" id="CHEBI:456216"/>
        <dbReference type="EC" id="2.7.12.2"/>
    </reaction>
</comment>
<evidence type="ECO:0000259" key="11">
    <source>
        <dbReference type="PROSITE" id="PS50011"/>
    </source>
</evidence>
<dbReference type="RefSeq" id="XP_028887656.1">
    <property type="nucleotide sequence ID" value="XM_029021148.1"/>
</dbReference>
<dbReference type="OrthoDB" id="10252354at2759"/>
<dbReference type="PANTHER" id="PTHR48013">
    <property type="entry name" value="DUAL SPECIFICITY MITOGEN-ACTIVATED PROTEIN KINASE KINASE 5-RELATED"/>
    <property type="match status" value="1"/>
</dbReference>
<dbReference type="GO" id="GO:0005524">
    <property type="term" value="F:ATP binding"/>
    <property type="evidence" value="ECO:0007669"/>
    <property type="project" value="UniProtKB-KW"/>
</dbReference>
<keyword evidence="2" id="KW-0547">Nucleotide-binding</keyword>
<dbReference type="VEuPathDB" id="TriTrypDB:TM35_000014670"/>
<evidence type="ECO:0000256" key="8">
    <source>
        <dbReference type="ARBA" id="ARBA00049299"/>
    </source>
</evidence>
<reference evidence="12 13" key="1">
    <citation type="submission" date="2017-03" db="EMBL/GenBank/DDBJ databases">
        <title>An alternative strategy for trypanosome survival in the mammalian bloodstream revealed through genome and transcriptome analysis of the ubiquitous bovine parasite Trypanosoma (Megatrypanum) theileri.</title>
        <authorList>
            <person name="Kelly S."/>
            <person name="Ivens A."/>
            <person name="Mott A."/>
            <person name="O'Neill E."/>
            <person name="Emms D."/>
            <person name="Macleod O."/>
            <person name="Voorheis P."/>
            <person name="Matthews J."/>
            <person name="Matthews K."/>
            <person name="Carrington M."/>
        </authorList>
    </citation>
    <scope>NUCLEOTIDE SEQUENCE [LARGE SCALE GENOMIC DNA]</scope>
    <source>
        <strain evidence="12">Edinburgh</strain>
    </source>
</reference>
<dbReference type="Proteomes" id="UP000192257">
    <property type="component" value="Unassembled WGS sequence"/>
</dbReference>
<evidence type="ECO:0000256" key="4">
    <source>
        <dbReference type="ARBA" id="ARBA00022840"/>
    </source>
</evidence>
<evidence type="ECO:0000256" key="9">
    <source>
        <dbReference type="ARBA" id="ARBA00051693"/>
    </source>
</evidence>